<dbReference type="PRINTS" id="PR01469">
    <property type="entry name" value="CARBMTKINASE"/>
</dbReference>
<evidence type="ECO:0000256" key="4">
    <source>
        <dbReference type="ARBA" id="ARBA00022503"/>
    </source>
</evidence>
<evidence type="ECO:0000256" key="8">
    <source>
        <dbReference type="NCBIfam" id="TIGR00746"/>
    </source>
</evidence>
<keyword evidence="4" id="KW-0056">Arginine metabolism</keyword>
<feature type="domain" description="Aspartate/glutamate/uridylate kinase" evidence="10">
    <location>
        <begin position="5"/>
        <end position="287"/>
    </location>
</feature>
<dbReference type="InterPro" id="IPR003964">
    <property type="entry name" value="Carb_kinase"/>
</dbReference>
<dbReference type="NCBIfam" id="TIGR00746">
    <property type="entry name" value="arcC"/>
    <property type="match status" value="1"/>
</dbReference>
<dbReference type="OrthoDB" id="9766717at2"/>
<keyword evidence="12" id="KW-1185">Reference proteome</keyword>
<evidence type="ECO:0000313" key="12">
    <source>
        <dbReference type="Proteomes" id="UP000295726"/>
    </source>
</evidence>
<dbReference type="NCBIfam" id="NF009007">
    <property type="entry name" value="PRK12352.1"/>
    <property type="match status" value="1"/>
</dbReference>
<dbReference type="SUPFAM" id="SSF53633">
    <property type="entry name" value="Carbamate kinase-like"/>
    <property type="match status" value="1"/>
</dbReference>
<comment type="similarity">
    <text evidence="2 9">Belongs to the carbamate kinase family.</text>
</comment>
<dbReference type="GO" id="GO:0005829">
    <property type="term" value="C:cytosol"/>
    <property type="evidence" value="ECO:0007669"/>
    <property type="project" value="TreeGrafter"/>
</dbReference>
<dbReference type="InterPro" id="IPR001048">
    <property type="entry name" value="Asp/Glu/Uridylate_kinase"/>
</dbReference>
<dbReference type="Proteomes" id="UP000295726">
    <property type="component" value="Unassembled WGS sequence"/>
</dbReference>
<evidence type="ECO:0000256" key="5">
    <source>
        <dbReference type="ARBA" id="ARBA00022679"/>
    </source>
</evidence>
<keyword evidence="5 9" id="KW-0808">Transferase</keyword>
<dbReference type="EMBL" id="SLZZ01000006">
    <property type="protein sequence ID" value="TCS80216.1"/>
    <property type="molecule type" value="Genomic_DNA"/>
</dbReference>
<dbReference type="GO" id="GO:0019546">
    <property type="term" value="P:L-arginine deiminase pathway"/>
    <property type="evidence" value="ECO:0007669"/>
    <property type="project" value="TreeGrafter"/>
</dbReference>
<comment type="catalytic activity">
    <reaction evidence="7">
        <text>hydrogencarbonate + NH4(+) + ATP = carbamoyl phosphate + ADP + H2O + H(+)</text>
        <dbReference type="Rhea" id="RHEA:10152"/>
        <dbReference type="ChEBI" id="CHEBI:15377"/>
        <dbReference type="ChEBI" id="CHEBI:15378"/>
        <dbReference type="ChEBI" id="CHEBI:17544"/>
        <dbReference type="ChEBI" id="CHEBI:28938"/>
        <dbReference type="ChEBI" id="CHEBI:30616"/>
        <dbReference type="ChEBI" id="CHEBI:58228"/>
        <dbReference type="ChEBI" id="CHEBI:456216"/>
        <dbReference type="EC" id="2.7.2.2"/>
    </reaction>
</comment>
<dbReference type="AlphaFoldDB" id="A0A4R3KAS7"/>
<dbReference type="RefSeq" id="WP_132379833.1">
    <property type="nucleotide sequence ID" value="NZ_SLZZ01000006.1"/>
</dbReference>
<evidence type="ECO:0000256" key="3">
    <source>
        <dbReference type="ARBA" id="ARBA00013070"/>
    </source>
</evidence>
<dbReference type="GO" id="GO:0008804">
    <property type="term" value="F:carbamate kinase activity"/>
    <property type="evidence" value="ECO:0007669"/>
    <property type="project" value="UniProtKB-UniRule"/>
</dbReference>
<dbReference type="FunFam" id="3.40.1160.10:FF:000007">
    <property type="entry name" value="Carbamate kinase"/>
    <property type="match status" value="1"/>
</dbReference>
<dbReference type="InterPro" id="IPR036393">
    <property type="entry name" value="AceGlu_kinase-like_sf"/>
</dbReference>
<accession>A0A4R3KAS7</accession>
<proteinExistence type="inferred from homology"/>
<organism evidence="11 12">
    <name type="scientific">Muricomes intestini</name>
    <dbReference type="NCBI Taxonomy" id="1796634"/>
    <lineage>
        <taxon>Bacteria</taxon>
        <taxon>Bacillati</taxon>
        <taxon>Bacillota</taxon>
        <taxon>Clostridia</taxon>
        <taxon>Lachnospirales</taxon>
        <taxon>Lachnospiraceae</taxon>
        <taxon>Muricomes</taxon>
    </lineage>
</organism>
<dbReference type="PANTHER" id="PTHR30409:SF1">
    <property type="entry name" value="CARBAMATE KINASE-RELATED"/>
    <property type="match status" value="1"/>
</dbReference>
<dbReference type="PIRSF" id="PIRSF000723">
    <property type="entry name" value="Carbamate_kin"/>
    <property type="match status" value="1"/>
</dbReference>
<evidence type="ECO:0000313" key="11">
    <source>
        <dbReference type="EMBL" id="TCS80216.1"/>
    </source>
</evidence>
<gene>
    <name evidence="11" type="ORF">EDD59_10641</name>
</gene>
<evidence type="ECO:0000256" key="7">
    <source>
        <dbReference type="ARBA" id="ARBA00048467"/>
    </source>
</evidence>
<reference evidence="11 12" key="1">
    <citation type="submission" date="2019-03" db="EMBL/GenBank/DDBJ databases">
        <title>Genomic Encyclopedia of Type Strains, Phase IV (KMG-IV): sequencing the most valuable type-strain genomes for metagenomic binning, comparative biology and taxonomic classification.</title>
        <authorList>
            <person name="Goeker M."/>
        </authorList>
    </citation>
    <scope>NUCLEOTIDE SEQUENCE [LARGE SCALE GENOMIC DNA]</scope>
    <source>
        <strain evidence="11 12">DSM 29489</strain>
    </source>
</reference>
<evidence type="ECO:0000256" key="6">
    <source>
        <dbReference type="ARBA" id="ARBA00022777"/>
    </source>
</evidence>
<comment type="pathway">
    <text evidence="1">Metabolic intermediate metabolism; carbamoyl phosphate degradation; CO(2) and NH(3) from carbamoyl phosphate: step 1/1.</text>
</comment>
<evidence type="ECO:0000256" key="2">
    <source>
        <dbReference type="ARBA" id="ARBA00011066"/>
    </source>
</evidence>
<name>A0A4R3KAS7_9FIRM</name>
<evidence type="ECO:0000256" key="9">
    <source>
        <dbReference type="PIRNR" id="PIRNR000723"/>
    </source>
</evidence>
<dbReference type="CDD" id="cd04235">
    <property type="entry name" value="AAK_CK"/>
    <property type="match status" value="1"/>
</dbReference>
<sequence>MTKKKRIVIALGGNALGNTLPEQMAAVKITARAIVDLIEEGCEVVVAHGNGPQVGMVNNAMIALTHEEPEQPNTPLSVCVAMSQAYIGYDLQNALREELLNRNITDIPVATMITQVRVDENDPAFKTPTKPIGKFLTKEQADEMAAKYNYIMKEDAGRGYRRVVSSPKPQEIVEIGTIRTMVDSGDLVIACGGGGIPVVRQGNHLRGASAVIDKDFASSLLAKELDADFLIILTAVEKVAINYGKPDEKWLDSITIEEAKQYMSEGHFAPGSMLPKVQAAVEFAESAPERQALITLLEKAKDGILGKTGTRISQT</sequence>
<dbReference type="UniPathway" id="UPA00996">
    <property type="reaction ID" value="UER00366"/>
</dbReference>
<dbReference type="Pfam" id="PF00696">
    <property type="entry name" value="AA_kinase"/>
    <property type="match status" value="1"/>
</dbReference>
<evidence type="ECO:0000259" key="10">
    <source>
        <dbReference type="Pfam" id="PF00696"/>
    </source>
</evidence>
<keyword evidence="6 9" id="KW-0418">Kinase</keyword>
<comment type="caution">
    <text evidence="11">The sequence shown here is derived from an EMBL/GenBank/DDBJ whole genome shotgun (WGS) entry which is preliminary data.</text>
</comment>
<protein>
    <recommendedName>
        <fullName evidence="3 8">Carbamate kinase</fullName>
    </recommendedName>
</protein>
<evidence type="ECO:0000256" key="1">
    <source>
        <dbReference type="ARBA" id="ARBA00005118"/>
    </source>
</evidence>
<dbReference type="Gene3D" id="3.40.1160.10">
    <property type="entry name" value="Acetylglutamate kinase-like"/>
    <property type="match status" value="1"/>
</dbReference>
<dbReference type="PANTHER" id="PTHR30409">
    <property type="entry name" value="CARBAMATE KINASE"/>
    <property type="match status" value="1"/>
</dbReference>